<reference evidence="1" key="1">
    <citation type="submission" date="2023-04" db="EMBL/GenBank/DDBJ databases">
        <title>Draft Genome sequencing of Naganishia species isolated from polar environments using Oxford Nanopore Technology.</title>
        <authorList>
            <person name="Leo P."/>
            <person name="Venkateswaran K."/>
        </authorList>
    </citation>
    <scope>NUCLEOTIDE SEQUENCE</scope>
    <source>
        <strain evidence="1">DBVPG 5303</strain>
    </source>
</reference>
<comment type="caution">
    <text evidence="1">The sequence shown here is derived from an EMBL/GenBank/DDBJ whole genome shotgun (WGS) entry which is preliminary data.</text>
</comment>
<dbReference type="EMBL" id="JASBWV010000002">
    <property type="protein sequence ID" value="KAJ9127628.1"/>
    <property type="molecule type" value="Genomic_DNA"/>
</dbReference>
<name>A0ACC2XUD0_9TREE</name>
<dbReference type="Proteomes" id="UP001234202">
    <property type="component" value="Unassembled WGS sequence"/>
</dbReference>
<accession>A0ACC2XUD0</accession>
<gene>
    <name evidence="1" type="ORF">QFC24_001038</name>
</gene>
<organism evidence="1 2">
    <name type="scientific">Naganishia onofrii</name>
    <dbReference type="NCBI Taxonomy" id="1851511"/>
    <lineage>
        <taxon>Eukaryota</taxon>
        <taxon>Fungi</taxon>
        <taxon>Dikarya</taxon>
        <taxon>Basidiomycota</taxon>
        <taxon>Agaricomycotina</taxon>
        <taxon>Tremellomycetes</taxon>
        <taxon>Filobasidiales</taxon>
        <taxon>Filobasidiaceae</taxon>
        <taxon>Naganishia</taxon>
    </lineage>
</organism>
<evidence type="ECO:0000313" key="2">
    <source>
        <dbReference type="Proteomes" id="UP001234202"/>
    </source>
</evidence>
<proteinExistence type="predicted"/>
<protein>
    <submittedName>
        <fullName evidence="1">Uncharacterized protein</fullName>
    </submittedName>
</protein>
<evidence type="ECO:0000313" key="1">
    <source>
        <dbReference type="EMBL" id="KAJ9127628.1"/>
    </source>
</evidence>
<sequence>MLCLSVKMERAEGSGRQVVPQRRFDDLVTIFSHCEELKCQLDAVERKLRRFGALEKELAAAKTTIEDMKSAAAQQQQTAKETKRKADQKLGDARTLHQREVAKLKKTISDHERELQPKQATVSQDYRSLEEIRNAMVALQHKYQAGLNARKRLAAESLKAPPLLPDVAPVVKAPAPNKARPSSAVAIVSTSSELRFRENLLVKRAHPAFC</sequence>
<keyword evidence="2" id="KW-1185">Reference proteome</keyword>